<accession>A0A7D9LTQ1</accession>
<proteinExistence type="predicted"/>
<dbReference type="Proteomes" id="UP001152795">
    <property type="component" value="Unassembled WGS sequence"/>
</dbReference>
<comment type="caution">
    <text evidence="2">The sequence shown here is derived from an EMBL/GenBank/DDBJ whole genome shotgun (WGS) entry which is preliminary data.</text>
</comment>
<feature type="domain" description="Integrase core" evidence="1">
    <location>
        <begin position="236"/>
        <end position="348"/>
    </location>
</feature>
<dbReference type="AlphaFoldDB" id="A0A7D9LTQ1"/>
<dbReference type="PANTHER" id="PTHR46791">
    <property type="entry name" value="EXPRESSED PROTEIN"/>
    <property type="match status" value="1"/>
</dbReference>
<reference evidence="2" key="1">
    <citation type="submission" date="2020-04" db="EMBL/GenBank/DDBJ databases">
        <authorList>
            <person name="Alioto T."/>
            <person name="Alioto T."/>
            <person name="Gomez Garrido J."/>
        </authorList>
    </citation>
    <scope>NUCLEOTIDE SEQUENCE</scope>
    <source>
        <strain evidence="2">A484AB</strain>
    </source>
</reference>
<dbReference type="InterPro" id="IPR036397">
    <property type="entry name" value="RNaseH_sf"/>
</dbReference>
<dbReference type="InterPro" id="IPR058913">
    <property type="entry name" value="Integrase_dom_put"/>
</dbReference>
<evidence type="ECO:0000313" key="3">
    <source>
        <dbReference type="Proteomes" id="UP001152795"/>
    </source>
</evidence>
<dbReference type="PANTHER" id="PTHR46791:SF5">
    <property type="entry name" value="CLR5 DOMAIN-CONTAINING PROTEIN-RELATED"/>
    <property type="match status" value="1"/>
</dbReference>
<gene>
    <name evidence="2" type="ORF">PACLA_8A015962</name>
</gene>
<organism evidence="2 3">
    <name type="scientific">Paramuricea clavata</name>
    <name type="common">Red gorgonian</name>
    <name type="synonym">Violescent sea-whip</name>
    <dbReference type="NCBI Taxonomy" id="317549"/>
    <lineage>
        <taxon>Eukaryota</taxon>
        <taxon>Metazoa</taxon>
        <taxon>Cnidaria</taxon>
        <taxon>Anthozoa</taxon>
        <taxon>Octocorallia</taxon>
        <taxon>Malacalcyonacea</taxon>
        <taxon>Plexauridae</taxon>
        <taxon>Paramuricea</taxon>
    </lineage>
</organism>
<dbReference type="SUPFAM" id="SSF53098">
    <property type="entry name" value="Ribonuclease H-like"/>
    <property type="match status" value="1"/>
</dbReference>
<dbReference type="InterPro" id="IPR012337">
    <property type="entry name" value="RNaseH-like_sf"/>
</dbReference>
<protein>
    <recommendedName>
        <fullName evidence="1">Integrase core domain-containing protein</fullName>
    </recommendedName>
</protein>
<sequence>MATELQEETLVQLDEFDIETGLLAFLFLVLDKLEECFDNPTTDTSHIQAQYVVVDKTVNLLRSIAESNEEDRLEWEALAQVFSALLFEVQQHLITQTLRPSSISVRQCDTVRTGAPGRPPFYIPAETLEDLRGIGFSWQKIAQFFGVSRWTVYRRVQAYGLQSMQQFSLLTDAEIDDIVAEYLGRHGFTTGRTYLAGYLRSLGLRVQRRRVRESLTRVDPQNTALRWGIVIARRKYSVPWPNSLWHLDGHHSLIRWGLVVHGCIDGFSRRIMFLKCSNNNLSQTVLELFMNAIEKDGLWPSRIRVDHGVENVLVCDAMVSARGEGRGSFIADPSTRNQRIERLWRDVF</sequence>
<name>A0A7D9LTQ1_PARCT</name>
<feature type="non-terminal residue" evidence="2">
    <location>
        <position position="348"/>
    </location>
</feature>
<dbReference type="GO" id="GO:0003676">
    <property type="term" value="F:nucleic acid binding"/>
    <property type="evidence" value="ECO:0007669"/>
    <property type="project" value="InterPro"/>
</dbReference>
<keyword evidence="3" id="KW-1185">Reference proteome</keyword>
<dbReference type="OrthoDB" id="5976245at2759"/>
<dbReference type="Pfam" id="PF24764">
    <property type="entry name" value="rva_4"/>
    <property type="match status" value="1"/>
</dbReference>
<dbReference type="EMBL" id="CACRXK020026409">
    <property type="protein sequence ID" value="CAB4040174.1"/>
    <property type="molecule type" value="Genomic_DNA"/>
</dbReference>
<dbReference type="Gene3D" id="3.30.420.10">
    <property type="entry name" value="Ribonuclease H-like superfamily/Ribonuclease H"/>
    <property type="match status" value="1"/>
</dbReference>
<evidence type="ECO:0000259" key="1">
    <source>
        <dbReference type="Pfam" id="PF24764"/>
    </source>
</evidence>
<evidence type="ECO:0000313" key="2">
    <source>
        <dbReference type="EMBL" id="CAB4040174.1"/>
    </source>
</evidence>